<name>A0A9P6KSC1_9PLEO</name>
<evidence type="ECO:0000313" key="12">
    <source>
        <dbReference type="Proteomes" id="UP000756921"/>
    </source>
</evidence>
<dbReference type="GO" id="GO:0006891">
    <property type="term" value="P:intra-Golgi vesicle-mediated transport"/>
    <property type="evidence" value="ECO:0007669"/>
    <property type="project" value="TreeGrafter"/>
</dbReference>
<dbReference type="PANTHER" id="PTHR12961">
    <property type="entry name" value="CONSERVED OLIGOMERIC GOLGI COMPLEX COMPONENT 2"/>
    <property type="match status" value="1"/>
</dbReference>
<evidence type="ECO:0000256" key="3">
    <source>
        <dbReference type="ARBA" id="ARBA00020977"/>
    </source>
</evidence>
<reference evidence="11" key="1">
    <citation type="journal article" date="2020" name="Mol. Plant Microbe Interact.">
        <title>Genome Sequence of the Biocontrol Agent Coniothyrium minitans strain Conio (IMI 134523).</title>
        <authorList>
            <person name="Patel D."/>
            <person name="Shittu T.A."/>
            <person name="Baroncelli R."/>
            <person name="Muthumeenakshi S."/>
            <person name="Osborne T.H."/>
            <person name="Janganan T.K."/>
            <person name="Sreenivasaprasad S."/>
        </authorList>
    </citation>
    <scope>NUCLEOTIDE SEQUENCE</scope>
    <source>
        <strain evidence="11">Conio</strain>
    </source>
</reference>
<evidence type="ECO:0000256" key="9">
    <source>
        <dbReference type="SAM" id="MobiDB-lite"/>
    </source>
</evidence>
<evidence type="ECO:0000256" key="1">
    <source>
        <dbReference type="ARBA" id="ARBA00004395"/>
    </source>
</evidence>
<comment type="subcellular location">
    <subcellularLocation>
        <location evidence="1">Golgi apparatus membrane</location>
        <topology evidence="1">Peripheral membrane protein</topology>
    </subcellularLocation>
</comment>
<protein>
    <recommendedName>
        <fullName evidence="3">Conserved oligomeric Golgi complex subunit 2</fullName>
    </recommendedName>
    <alternativeName>
        <fullName evidence="8">Component of oligomeric Golgi complex 2</fullName>
    </alternativeName>
</protein>
<keyword evidence="6" id="KW-0333">Golgi apparatus</keyword>
<organism evidence="11 12">
    <name type="scientific">Paraphaeosphaeria minitans</name>
    <dbReference type="NCBI Taxonomy" id="565426"/>
    <lineage>
        <taxon>Eukaryota</taxon>
        <taxon>Fungi</taxon>
        <taxon>Dikarya</taxon>
        <taxon>Ascomycota</taxon>
        <taxon>Pezizomycotina</taxon>
        <taxon>Dothideomycetes</taxon>
        <taxon>Pleosporomycetidae</taxon>
        <taxon>Pleosporales</taxon>
        <taxon>Massarineae</taxon>
        <taxon>Didymosphaeriaceae</taxon>
        <taxon>Paraphaeosphaeria</taxon>
    </lineage>
</organism>
<dbReference type="GO" id="GO:0007030">
    <property type="term" value="P:Golgi organization"/>
    <property type="evidence" value="ECO:0007669"/>
    <property type="project" value="InterPro"/>
</dbReference>
<feature type="region of interest" description="Disordered" evidence="9">
    <location>
        <begin position="1"/>
        <end position="35"/>
    </location>
</feature>
<dbReference type="GO" id="GO:0017119">
    <property type="term" value="C:Golgi transport complex"/>
    <property type="evidence" value="ECO:0007669"/>
    <property type="project" value="TreeGrafter"/>
</dbReference>
<evidence type="ECO:0000256" key="5">
    <source>
        <dbReference type="ARBA" id="ARBA00022927"/>
    </source>
</evidence>
<accession>A0A9P6KSC1</accession>
<feature type="region of interest" description="Disordered" evidence="9">
    <location>
        <begin position="172"/>
        <end position="199"/>
    </location>
</feature>
<dbReference type="InterPro" id="IPR024602">
    <property type="entry name" value="COG_su2_N"/>
</dbReference>
<feature type="compositionally biased region" description="Polar residues" evidence="9">
    <location>
        <begin position="8"/>
        <end position="25"/>
    </location>
</feature>
<evidence type="ECO:0000256" key="8">
    <source>
        <dbReference type="ARBA" id="ARBA00031344"/>
    </source>
</evidence>
<dbReference type="Proteomes" id="UP000756921">
    <property type="component" value="Unassembled WGS sequence"/>
</dbReference>
<comment type="similarity">
    <text evidence="2">Belongs to the COG2 family.</text>
</comment>
<evidence type="ECO:0000256" key="6">
    <source>
        <dbReference type="ARBA" id="ARBA00023034"/>
    </source>
</evidence>
<dbReference type="GO" id="GO:0015031">
    <property type="term" value="P:protein transport"/>
    <property type="evidence" value="ECO:0007669"/>
    <property type="project" value="UniProtKB-KW"/>
</dbReference>
<evidence type="ECO:0000313" key="11">
    <source>
        <dbReference type="EMBL" id="KAF9737080.1"/>
    </source>
</evidence>
<keyword evidence="7" id="KW-0472">Membrane</keyword>
<dbReference type="InterPro" id="IPR009316">
    <property type="entry name" value="COG2"/>
</dbReference>
<dbReference type="AlphaFoldDB" id="A0A9P6KSC1"/>
<evidence type="ECO:0000256" key="4">
    <source>
        <dbReference type="ARBA" id="ARBA00022448"/>
    </source>
</evidence>
<comment type="caution">
    <text evidence="11">The sequence shown here is derived from an EMBL/GenBank/DDBJ whole genome shotgun (WGS) entry which is preliminary data.</text>
</comment>
<dbReference type="OrthoDB" id="332281at2759"/>
<sequence>MSRFYIDDSSSPASPTHPNSDSASDSETDTLPYPAPLSRASFLSPTFTPQSYLSTLSNRHQTLEDLRSDLRARSALLSRELLDLVNTHYTDFLTLGASLRGGDEKVEEVRVGLLGFGKEVGALAEGVGEREAEVAELVKERERIRRGVVVGRRLMGFEEGLKGLEEGLGIVEVPASDSEGEEEADEYDDEDEDEDEDEGVVGGVSLAKLSRHVLQWRVVQEAEKGLAEHPFVVAQASRMAKVRGTLLLDLSAALRQAKAAGAKGRVIKIMRVYADMGEAGEAVNVLKELKA</sequence>
<dbReference type="PANTHER" id="PTHR12961:SF0">
    <property type="entry name" value="CONSERVED OLIGOMERIC GOLGI COMPLEX SUBUNIT 2"/>
    <property type="match status" value="1"/>
</dbReference>
<gene>
    <name evidence="11" type="ORF">PMIN01_04859</name>
</gene>
<evidence type="ECO:0000256" key="2">
    <source>
        <dbReference type="ARBA" id="ARBA00007603"/>
    </source>
</evidence>
<evidence type="ECO:0000256" key="7">
    <source>
        <dbReference type="ARBA" id="ARBA00023136"/>
    </source>
</evidence>
<keyword evidence="5" id="KW-0653">Protein transport</keyword>
<dbReference type="Pfam" id="PF06148">
    <property type="entry name" value="COG2_N"/>
    <property type="match status" value="1"/>
</dbReference>
<keyword evidence="12" id="KW-1185">Reference proteome</keyword>
<evidence type="ECO:0000259" key="10">
    <source>
        <dbReference type="Pfam" id="PF06148"/>
    </source>
</evidence>
<feature type="domain" description="Conserved oligomeric Golgi complex subunit 2 N-terminal" evidence="10">
    <location>
        <begin position="37"/>
        <end position="110"/>
    </location>
</feature>
<dbReference type="EMBL" id="WJXW01000004">
    <property type="protein sequence ID" value="KAF9737080.1"/>
    <property type="molecule type" value="Genomic_DNA"/>
</dbReference>
<keyword evidence="4" id="KW-0813">Transport</keyword>
<dbReference type="GO" id="GO:0000139">
    <property type="term" value="C:Golgi membrane"/>
    <property type="evidence" value="ECO:0007669"/>
    <property type="project" value="UniProtKB-SubCell"/>
</dbReference>
<feature type="compositionally biased region" description="Acidic residues" evidence="9">
    <location>
        <begin position="178"/>
        <end position="199"/>
    </location>
</feature>
<proteinExistence type="inferred from homology"/>